<proteinExistence type="predicted"/>
<feature type="region of interest" description="Disordered" evidence="1">
    <location>
        <begin position="53"/>
        <end position="84"/>
    </location>
</feature>
<evidence type="ECO:0000256" key="1">
    <source>
        <dbReference type="SAM" id="MobiDB-lite"/>
    </source>
</evidence>
<reference evidence="3" key="1">
    <citation type="journal article" date="2020" name="Genome Biol.">
        <title>Gamete binning: chromosome-level and haplotype-resolved genome assembly enabled by high-throughput single-cell sequencing of gamete genomes.</title>
        <authorList>
            <person name="Campoy J.A."/>
            <person name="Sun H."/>
            <person name="Goel M."/>
            <person name="Jiao W.-B."/>
            <person name="Folz-Donahue K."/>
            <person name="Wang N."/>
            <person name="Rubio M."/>
            <person name="Liu C."/>
            <person name="Kukat C."/>
            <person name="Ruiz D."/>
            <person name="Huettel B."/>
            <person name="Schneeberger K."/>
        </authorList>
    </citation>
    <scope>NUCLEOTIDE SEQUENCE [LARGE SCALE GENOMIC DNA]</scope>
    <source>
        <strain evidence="3">cv. Rojo Pasion</strain>
    </source>
</reference>
<feature type="region of interest" description="Disordered" evidence="1">
    <location>
        <begin position="1"/>
        <end position="25"/>
    </location>
</feature>
<gene>
    <name evidence="2" type="ORF">ORAREDHAP_LOCUS19524</name>
</gene>
<name>A0A6J5WNQ2_PRUAR</name>
<dbReference type="AlphaFoldDB" id="A0A6J5WNQ2"/>
<sequence>MKNLGHKETCEGISNEVPTTGRLEETTSRQVICLEPTSCLEEATGRQAIFLESTNHADDDDRSHTSIIDDCQEMTDHPEEATGR</sequence>
<dbReference type="EMBL" id="CAEKKB010000003">
    <property type="protein sequence ID" value="CAB4303386.1"/>
    <property type="molecule type" value="Genomic_DNA"/>
</dbReference>
<keyword evidence="3" id="KW-1185">Reference proteome</keyword>
<feature type="compositionally biased region" description="Basic and acidic residues" evidence="1">
    <location>
        <begin position="1"/>
        <end position="10"/>
    </location>
</feature>
<dbReference type="Proteomes" id="UP000507245">
    <property type="component" value="Unassembled WGS sequence"/>
</dbReference>
<organism evidence="2 3">
    <name type="scientific">Prunus armeniaca</name>
    <name type="common">Apricot</name>
    <name type="synonym">Armeniaca vulgaris</name>
    <dbReference type="NCBI Taxonomy" id="36596"/>
    <lineage>
        <taxon>Eukaryota</taxon>
        <taxon>Viridiplantae</taxon>
        <taxon>Streptophyta</taxon>
        <taxon>Embryophyta</taxon>
        <taxon>Tracheophyta</taxon>
        <taxon>Spermatophyta</taxon>
        <taxon>Magnoliopsida</taxon>
        <taxon>eudicotyledons</taxon>
        <taxon>Gunneridae</taxon>
        <taxon>Pentapetalae</taxon>
        <taxon>rosids</taxon>
        <taxon>fabids</taxon>
        <taxon>Rosales</taxon>
        <taxon>Rosaceae</taxon>
        <taxon>Amygdaloideae</taxon>
        <taxon>Amygdaleae</taxon>
        <taxon>Prunus</taxon>
    </lineage>
</organism>
<evidence type="ECO:0000313" key="3">
    <source>
        <dbReference type="Proteomes" id="UP000507245"/>
    </source>
</evidence>
<evidence type="ECO:0000313" key="2">
    <source>
        <dbReference type="EMBL" id="CAB4303386.1"/>
    </source>
</evidence>
<feature type="compositionally biased region" description="Basic and acidic residues" evidence="1">
    <location>
        <begin position="74"/>
        <end position="84"/>
    </location>
</feature>
<protein>
    <submittedName>
        <fullName evidence="2">Uncharacterized protein</fullName>
    </submittedName>
</protein>
<feature type="compositionally biased region" description="Basic and acidic residues" evidence="1">
    <location>
        <begin position="55"/>
        <end position="64"/>
    </location>
</feature>
<accession>A0A6J5WNQ2</accession>